<dbReference type="RefSeq" id="XP_020435107.1">
    <property type="nucleotide sequence ID" value="XM_020574693.1"/>
</dbReference>
<dbReference type="InParanoid" id="D3B6M0"/>
<reference evidence="3 4" key="1">
    <citation type="journal article" date="2011" name="Genome Res.">
        <title>Phylogeny-wide analysis of social amoeba genomes highlights ancient origins for complex intercellular communication.</title>
        <authorList>
            <person name="Heidel A.J."/>
            <person name="Lawal H.M."/>
            <person name="Felder M."/>
            <person name="Schilde C."/>
            <person name="Helps N.R."/>
            <person name="Tunggal B."/>
            <person name="Rivero F."/>
            <person name="John U."/>
            <person name="Schleicher M."/>
            <person name="Eichinger L."/>
            <person name="Platzer M."/>
            <person name="Noegel A.A."/>
            <person name="Schaap P."/>
            <person name="Gloeckner G."/>
        </authorList>
    </citation>
    <scope>NUCLEOTIDE SEQUENCE [LARGE SCALE GENOMIC DNA]</scope>
    <source>
        <strain evidence="4">ATCC 26659 / Pp 5 / PN500</strain>
    </source>
</reference>
<evidence type="ECO:0000256" key="2">
    <source>
        <dbReference type="SAM" id="Phobius"/>
    </source>
</evidence>
<evidence type="ECO:0000313" key="3">
    <source>
        <dbReference type="EMBL" id="EFA82990.1"/>
    </source>
</evidence>
<keyword evidence="2" id="KW-0812">Transmembrane</keyword>
<feature type="compositionally biased region" description="Low complexity" evidence="1">
    <location>
        <begin position="64"/>
        <end position="75"/>
    </location>
</feature>
<comment type="caution">
    <text evidence="3">The sequence shown here is derived from an EMBL/GenBank/DDBJ whole genome shotgun (WGS) entry which is preliminary data.</text>
</comment>
<dbReference type="EMBL" id="ADBJ01000017">
    <property type="protein sequence ID" value="EFA82990.1"/>
    <property type="molecule type" value="Genomic_DNA"/>
</dbReference>
<keyword evidence="2" id="KW-0472">Membrane</keyword>
<protein>
    <submittedName>
        <fullName evidence="3">Uncharacterized protein</fullName>
    </submittedName>
</protein>
<dbReference type="Proteomes" id="UP000001396">
    <property type="component" value="Unassembled WGS sequence"/>
</dbReference>
<dbReference type="GeneID" id="31359256"/>
<feature type="transmembrane region" description="Helical" evidence="2">
    <location>
        <begin position="15"/>
        <end position="33"/>
    </location>
</feature>
<evidence type="ECO:0000313" key="4">
    <source>
        <dbReference type="Proteomes" id="UP000001396"/>
    </source>
</evidence>
<name>D3B6M0_HETP5</name>
<keyword evidence="4" id="KW-1185">Reference proteome</keyword>
<proteinExistence type="predicted"/>
<feature type="region of interest" description="Disordered" evidence="1">
    <location>
        <begin position="63"/>
        <end position="113"/>
    </location>
</feature>
<sequence>MADSLYTCFNFNDFSNFYFTIFIFGFFNGIVYLQSSKLRNQYRKYSVFKRIFWSHEYKYEAIEQKQQQQQQQDNNNDNENDNENDQRYQNATSSSSYSYSSLNNNNNKNKNNK</sequence>
<dbReference type="AlphaFoldDB" id="D3B6M0"/>
<evidence type="ECO:0000256" key="1">
    <source>
        <dbReference type="SAM" id="MobiDB-lite"/>
    </source>
</evidence>
<accession>D3B6M0</accession>
<feature type="compositionally biased region" description="Low complexity" evidence="1">
    <location>
        <begin position="93"/>
        <end position="113"/>
    </location>
</feature>
<organism evidence="3 4">
    <name type="scientific">Heterostelium pallidum (strain ATCC 26659 / Pp 5 / PN500)</name>
    <name type="common">Cellular slime mold</name>
    <name type="synonym">Polysphondylium pallidum</name>
    <dbReference type="NCBI Taxonomy" id="670386"/>
    <lineage>
        <taxon>Eukaryota</taxon>
        <taxon>Amoebozoa</taxon>
        <taxon>Evosea</taxon>
        <taxon>Eumycetozoa</taxon>
        <taxon>Dictyostelia</taxon>
        <taxon>Acytosteliales</taxon>
        <taxon>Acytosteliaceae</taxon>
        <taxon>Heterostelium</taxon>
    </lineage>
</organism>
<gene>
    <name evidence="3" type="ORF">PPL_03769</name>
</gene>
<keyword evidence="2" id="KW-1133">Transmembrane helix</keyword>